<evidence type="ECO:0000313" key="1">
    <source>
        <dbReference type="EMBL" id="CAB5224192.1"/>
    </source>
</evidence>
<dbReference type="Gene3D" id="1.10.10.10">
    <property type="entry name" value="Winged helix-like DNA-binding domain superfamily/Winged helix DNA-binding domain"/>
    <property type="match status" value="1"/>
</dbReference>
<proteinExistence type="predicted"/>
<dbReference type="SUPFAM" id="SSF46785">
    <property type="entry name" value="Winged helix' DNA-binding domain"/>
    <property type="match status" value="1"/>
</dbReference>
<organism evidence="1">
    <name type="scientific">uncultured Caudovirales phage</name>
    <dbReference type="NCBI Taxonomy" id="2100421"/>
    <lineage>
        <taxon>Viruses</taxon>
        <taxon>Duplodnaviria</taxon>
        <taxon>Heunggongvirae</taxon>
        <taxon>Uroviricota</taxon>
        <taxon>Caudoviricetes</taxon>
        <taxon>Peduoviridae</taxon>
        <taxon>Maltschvirus</taxon>
        <taxon>Maltschvirus maltsch</taxon>
    </lineage>
</organism>
<sequence length="88" mass="10290">MERVRDIETALVRLMTPKQKIIFLCIDEFWKKFGYGPSIDDVMRITGDRGRGNVNRVMKKLCVLGVCKMVPNTARSIRPVYVNFRRLE</sequence>
<dbReference type="EMBL" id="LR798335">
    <property type="protein sequence ID" value="CAB5224192.1"/>
    <property type="molecule type" value="Genomic_DNA"/>
</dbReference>
<protein>
    <submittedName>
        <fullName evidence="1">Uncharacterized protein</fullName>
    </submittedName>
</protein>
<dbReference type="InterPro" id="IPR036388">
    <property type="entry name" value="WH-like_DNA-bd_sf"/>
</dbReference>
<name>A0A6J7X4C1_9CAUD</name>
<dbReference type="InterPro" id="IPR036390">
    <property type="entry name" value="WH_DNA-bd_sf"/>
</dbReference>
<gene>
    <name evidence="1" type="ORF">UFOVP393_39</name>
</gene>
<reference evidence="1" key="1">
    <citation type="submission" date="2020-05" db="EMBL/GenBank/DDBJ databases">
        <authorList>
            <person name="Chiriac C."/>
            <person name="Salcher M."/>
            <person name="Ghai R."/>
            <person name="Kavagutti S V."/>
        </authorList>
    </citation>
    <scope>NUCLEOTIDE SEQUENCE</scope>
</reference>
<accession>A0A6J7X4C1</accession>